<sequence length="170" mass="19381">MLELACGPGTWTPELARHASTLTAVDSSPEMLRVARERTADEHVRFELGDLFDWRPERRYDVVFFGFWISHVPLDRFADFWELVADCLAPGGRVLFIDDAYRTADELVEGEESSTIRRRLSDGTRHRAVKVPHEPAELQDRLARLGWDVEVRPTSGPFYWGRGKPTPSAA</sequence>
<dbReference type="GO" id="GO:0008168">
    <property type="term" value="F:methyltransferase activity"/>
    <property type="evidence" value="ECO:0007669"/>
    <property type="project" value="UniProtKB-KW"/>
</dbReference>
<dbReference type="EMBL" id="FOMZ01000008">
    <property type="protein sequence ID" value="SFE16013.1"/>
    <property type="molecule type" value="Genomic_DNA"/>
</dbReference>
<gene>
    <name evidence="4" type="ORF">SAMN04487819_108259</name>
</gene>
<evidence type="ECO:0000313" key="5">
    <source>
        <dbReference type="Proteomes" id="UP000198716"/>
    </source>
</evidence>
<dbReference type="SUPFAM" id="SSF53335">
    <property type="entry name" value="S-adenosyl-L-methionine-dependent methyltransferases"/>
    <property type="match status" value="1"/>
</dbReference>
<feature type="domain" description="Methyltransferase" evidence="3">
    <location>
        <begin position="2"/>
        <end position="92"/>
    </location>
</feature>
<dbReference type="Proteomes" id="UP000198716">
    <property type="component" value="Unassembled WGS sequence"/>
</dbReference>
<dbReference type="CDD" id="cd02440">
    <property type="entry name" value="AdoMet_MTases"/>
    <property type="match status" value="1"/>
</dbReference>
<dbReference type="GO" id="GO:0032259">
    <property type="term" value="P:methylation"/>
    <property type="evidence" value="ECO:0007669"/>
    <property type="project" value="UniProtKB-KW"/>
</dbReference>
<dbReference type="PANTHER" id="PTHR43861">
    <property type="entry name" value="TRANS-ACONITATE 2-METHYLTRANSFERASE-RELATED"/>
    <property type="match status" value="1"/>
</dbReference>
<keyword evidence="5" id="KW-1185">Reference proteome</keyword>
<dbReference type="Pfam" id="PF13649">
    <property type="entry name" value="Methyltransf_25"/>
    <property type="match status" value="1"/>
</dbReference>
<keyword evidence="1 4" id="KW-0489">Methyltransferase</keyword>
<dbReference type="InterPro" id="IPR029063">
    <property type="entry name" value="SAM-dependent_MTases_sf"/>
</dbReference>
<organism evidence="4 5">
    <name type="scientific">Actinopolyspora alba</name>
    <dbReference type="NCBI Taxonomy" id="673379"/>
    <lineage>
        <taxon>Bacteria</taxon>
        <taxon>Bacillati</taxon>
        <taxon>Actinomycetota</taxon>
        <taxon>Actinomycetes</taxon>
        <taxon>Actinopolysporales</taxon>
        <taxon>Actinopolysporaceae</taxon>
        <taxon>Actinopolyspora</taxon>
        <taxon>Actinopolyspora alba group</taxon>
    </lineage>
</organism>
<evidence type="ECO:0000259" key="3">
    <source>
        <dbReference type="Pfam" id="PF13649"/>
    </source>
</evidence>
<evidence type="ECO:0000256" key="1">
    <source>
        <dbReference type="ARBA" id="ARBA00022603"/>
    </source>
</evidence>
<dbReference type="PANTHER" id="PTHR43861:SF1">
    <property type="entry name" value="TRANS-ACONITATE 2-METHYLTRANSFERASE"/>
    <property type="match status" value="1"/>
</dbReference>
<protein>
    <submittedName>
        <fullName evidence="4">Methyltransferase domain-containing protein</fullName>
    </submittedName>
</protein>
<evidence type="ECO:0000313" key="4">
    <source>
        <dbReference type="EMBL" id="SFE16013.1"/>
    </source>
</evidence>
<dbReference type="AlphaFoldDB" id="A0A1I1YD40"/>
<dbReference type="InterPro" id="IPR041698">
    <property type="entry name" value="Methyltransf_25"/>
</dbReference>
<reference evidence="5" key="1">
    <citation type="submission" date="2016-10" db="EMBL/GenBank/DDBJ databases">
        <authorList>
            <person name="Varghese N."/>
            <person name="Submissions S."/>
        </authorList>
    </citation>
    <scope>NUCLEOTIDE SEQUENCE [LARGE SCALE GENOMIC DNA]</scope>
    <source>
        <strain evidence="5">DSM 45004</strain>
    </source>
</reference>
<dbReference type="Gene3D" id="3.40.50.150">
    <property type="entry name" value="Vaccinia Virus protein VP39"/>
    <property type="match status" value="1"/>
</dbReference>
<accession>A0A1I1YD40</accession>
<evidence type="ECO:0000256" key="2">
    <source>
        <dbReference type="ARBA" id="ARBA00022679"/>
    </source>
</evidence>
<keyword evidence="2 4" id="KW-0808">Transferase</keyword>
<name>A0A1I1YD40_9ACTN</name>
<proteinExistence type="predicted"/>